<evidence type="ECO:0000256" key="1">
    <source>
        <dbReference type="ARBA" id="ARBA00004429"/>
    </source>
</evidence>
<gene>
    <name evidence="10" type="ORF">BED41_00885</name>
</gene>
<dbReference type="GO" id="GO:0015740">
    <property type="term" value="P:C4-dicarboxylate transport"/>
    <property type="evidence" value="ECO:0007669"/>
    <property type="project" value="TreeGrafter"/>
</dbReference>
<comment type="subcellular location">
    <subcellularLocation>
        <location evidence="1">Cell inner membrane</location>
        <topology evidence="1">Multi-pass membrane protein</topology>
    </subcellularLocation>
</comment>
<keyword evidence="11" id="KW-1185">Reference proteome</keyword>
<evidence type="ECO:0000256" key="3">
    <source>
        <dbReference type="ARBA" id="ARBA00022475"/>
    </source>
</evidence>
<dbReference type="AlphaFoldDB" id="A0A1B2I1E3"/>
<dbReference type="PANTHER" id="PTHR35011">
    <property type="entry name" value="2,3-DIKETO-L-GULONATE TRAP TRANSPORTER SMALL PERMEASE PROTEIN YIAM"/>
    <property type="match status" value="1"/>
</dbReference>
<dbReference type="RefSeq" id="WP_066741884.1">
    <property type="nucleotide sequence ID" value="NZ_CALCLR010000096.1"/>
</dbReference>
<keyword evidence="6" id="KW-1133">Transmembrane helix</keyword>
<dbReference type="GO" id="GO:0005886">
    <property type="term" value="C:plasma membrane"/>
    <property type="evidence" value="ECO:0007669"/>
    <property type="project" value="UniProtKB-SubCell"/>
</dbReference>
<evidence type="ECO:0000313" key="11">
    <source>
        <dbReference type="Proteomes" id="UP000093044"/>
    </source>
</evidence>
<evidence type="ECO:0000256" key="7">
    <source>
        <dbReference type="ARBA" id="ARBA00023136"/>
    </source>
</evidence>
<dbReference type="STRING" id="1197717.BED41_00885"/>
<dbReference type="InterPro" id="IPR055348">
    <property type="entry name" value="DctQ"/>
</dbReference>
<evidence type="ECO:0000256" key="8">
    <source>
        <dbReference type="ARBA" id="ARBA00038436"/>
    </source>
</evidence>
<reference evidence="10" key="1">
    <citation type="submission" date="2016-08" db="EMBL/GenBank/DDBJ databases">
        <title>Complete genome of Cloacibacillus porcorum.</title>
        <authorList>
            <person name="Looft T."/>
            <person name="Bayles D.O."/>
            <person name="Alt D.P."/>
        </authorList>
    </citation>
    <scope>NUCLEOTIDE SEQUENCE [LARGE SCALE GENOMIC DNA]</scope>
    <source>
        <strain evidence="10">CL-84</strain>
    </source>
</reference>
<protein>
    <recommendedName>
        <fullName evidence="9">Tripartite ATP-independent periplasmic transporters DctQ component domain-containing protein</fullName>
    </recommendedName>
</protein>
<dbReference type="Pfam" id="PF04290">
    <property type="entry name" value="DctQ"/>
    <property type="match status" value="1"/>
</dbReference>
<sequence length="166" mass="18434">MINTLEKILKVCRLIAKTGIVITLSYMVIAILLQILGRYLPNDMDISWTEESARFAQLWMVFFGAGVAMQRNLHVGVDVLTGVLKGTSKKILVVLCGIFAVVFLVVAIYGSFDLIAVGGLQISAALNMPMSYVYFIIPIGLFYWLIEYVVFNAKQLKSTTDSEAKE</sequence>
<evidence type="ECO:0000259" key="9">
    <source>
        <dbReference type="Pfam" id="PF04290"/>
    </source>
</evidence>
<dbReference type="InterPro" id="IPR007387">
    <property type="entry name" value="TRAP_DctQ"/>
</dbReference>
<dbReference type="OrthoDB" id="7843639at2"/>
<keyword evidence="4" id="KW-0997">Cell inner membrane</keyword>
<dbReference type="Proteomes" id="UP000093044">
    <property type="component" value="Chromosome"/>
</dbReference>
<evidence type="ECO:0000256" key="5">
    <source>
        <dbReference type="ARBA" id="ARBA00022692"/>
    </source>
</evidence>
<proteinExistence type="inferred from homology"/>
<dbReference type="GO" id="GO:0022857">
    <property type="term" value="F:transmembrane transporter activity"/>
    <property type="evidence" value="ECO:0007669"/>
    <property type="project" value="TreeGrafter"/>
</dbReference>
<keyword evidence="5" id="KW-0812">Transmembrane</keyword>
<evidence type="ECO:0000256" key="6">
    <source>
        <dbReference type="ARBA" id="ARBA00022989"/>
    </source>
</evidence>
<dbReference type="KEGG" id="cpor:BED41_00885"/>
<keyword evidence="3" id="KW-1003">Cell membrane</keyword>
<comment type="similarity">
    <text evidence="8">Belongs to the TRAP transporter small permease family.</text>
</comment>
<dbReference type="PANTHER" id="PTHR35011:SF2">
    <property type="entry name" value="2,3-DIKETO-L-GULONATE TRAP TRANSPORTER SMALL PERMEASE PROTEIN YIAM"/>
    <property type="match status" value="1"/>
</dbReference>
<name>A0A1B2I1E3_9BACT</name>
<evidence type="ECO:0000313" key="10">
    <source>
        <dbReference type="EMBL" id="ANZ43783.1"/>
    </source>
</evidence>
<keyword evidence="2" id="KW-0813">Transport</keyword>
<accession>A0A1B2I1E3</accession>
<evidence type="ECO:0000256" key="2">
    <source>
        <dbReference type="ARBA" id="ARBA00022448"/>
    </source>
</evidence>
<organism evidence="10 11">
    <name type="scientific">Cloacibacillus porcorum</name>
    <dbReference type="NCBI Taxonomy" id="1197717"/>
    <lineage>
        <taxon>Bacteria</taxon>
        <taxon>Thermotogati</taxon>
        <taxon>Synergistota</taxon>
        <taxon>Synergistia</taxon>
        <taxon>Synergistales</taxon>
        <taxon>Synergistaceae</taxon>
        <taxon>Cloacibacillus</taxon>
    </lineage>
</organism>
<dbReference type="EMBL" id="CP016757">
    <property type="protein sequence ID" value="ANZ43783.1"/>
    <property type="molecule type" value="Genomic_DNA"/>
</dbReference>
<feature type="domain" description="Tripartite ATP-independent periplasmic transporters DctQ component" evidence="9">
    <location>
        <begin position="27"/>
        <end position="151"/>
    </location>
</feature>
<evidence type="ECO:0000256" key="4">
    <source>
        <dbReference type="ARBA" id="ARBA00022519"/>
    </source>
</evidence>
<keyword evidence="7" id="KW-0472">Membrane</keyword>